<evidence type="ECO:0000256" key="1">
    <source>
        <dbReference type="SAM" id="MobiDB-lite"/>
    </source>
</evidence>
<name>A0ABX7B588_9PROT</name>
<reference evidence="2" key="1">
    <citation type="submission" date="2021-02" db="EMBL/GenBank/DDBJ databases">
        <title>Skermanella TT6 skin isolate.</title>
        <authorList>
            <person name="Lee K."/>
            <person name="Ganzorig M."/>
        </authorList>
    </citation>
    <scope>NUCLEOTIDE SEQUENCE</scope>
    <source>
        <strain evidence="2">TT6</strain>
    </source>
</reference>
<feature type="region of interest" description="Disordered" evidence="1">
    <location>
        <begin position="1"/>
        <end position="27"/>
    </location>
</feature>
<evidence type="ECO:0000313" key="3">
    <source>
        <dbReference type="Proteomes" id="UP000595197"/>
    </source>
</evidence>
<dbReference type="Proteomes" id="UP000595197">
    <property type="component" value="Chromosome"/>
</dbReference>
<proteinExistence type="predicted"/>
<feature type="compositionally biased region" description="Basic and acidic residues" evidence="1">
    <location>
        <begin position="159"/>
        <end position="178"/>
    </location>
</feature>
<feature type="compositionally biased region" description="Basic residues" evidence="1">
    <location>
        <begin position="1"/>
        <end position="10"/>
    </location>
</feature>
<gene>
    <name evidence="2" type="ORF">IGS68_25415</name>
</gene>
<sequence length="178" mass="20277">MSSAGRRKATYRPQLDPSGESVRYTDTTPVSANERCRDCGRKHGTVVRCLADGRWFDADDQTWRDRRGRRAAWPNVVEYAEVRDMPVTVRLVRLSGDASGKLRKLCQRCQMSQEALRNAIRNRIRALSRRALGDLFLGGYNEPDQLERFKVLSRSKRARSGDRTQPEGRAAKKPDDPA</sequence>
<dbReference type="RefSeq" id="WP_201075355.1">
    <property type="nucleotide sequence ID" value="NZ_CP067420.1"/>
</dbReference>
<accession>A0ABX7B588</accession>
<evidence type="ECO:0000313" key="2">
    <source>
        <dbReference type="EMBL" id="QQP89288.1"/>
    </source>
</evidence>
<protein>
    <recommendedName>
        <fullName evidence="4">Ribbon-helix-helix protein CopG domain-containing protein</fullName>
    </recommendedName>
</protein>
<evidence type="ECO:0008006" key="4">
    <source>
        <dbReference type="Google" id="ProtNLM"/>
    </source>
</evidence>
<keyword evidence="3" id="KW-1185">Reference proteome</keyword>
<feature type="region of interest" description="Disordered" evidence="1">
    <location>
        <begin position="151"/>
        <end position="178"/>
    </location>
</feature>
<organism evidence="2 3">
    <name type="scientific">Skermanella cutis</name>
    <dbReference type="NCBI Taxonomy" id="2775420"/>
    <lineage>
        <taxon>Bacteria</taxon>
        <taxon>Pseudomonadati</taxon>
        <taxon>Pseudomonadota</taxon>
        <taxon>Alphaproteobacteria</taxon>
        <taxon>Rhodospirillales</taxon>
        <taxon>Azospirillaceae</taxon>
        <taxon>Skermanella</taxon>
    </lineage>
</organism>
<dbReference type="EMBL" id="CP067420">
    <property type="protein sequence ID" value="QQP89288.1"/>
    <property type="molecule type" value="Genomic_DNA"/>
</dbReference>